<comment type="caution">
    <text evidence="14">The sequence shown here is derived from an EMBL/GenBank/DDBJ whole genome shotgun (WGS) entry which is preliminary data.</text>
</comment>
<dbReference type="PANTHER" id="PTHR10102">
    <property type="entry name" value="DNA-DIRECTED RNA POLYMERASE, MITOCHONDRIAL"/>
    <property type="match status" value="1"/>
</dbReference>
<organism evidence="14 15">
    <name type="scientific">Seiridium unicorne</name>
    <dbReference type="NCBI Taxonomy" id="138068"/>
    <lineage>
        <taxon>Eukaryota</taxon>
        <taxon>Fungi</taxon>
        <taxon>Dikarya</taxon>
        <taxon>Ascomycota</taxon>
        <taxon>Pezizomycotina</taxon>
        <taxon>Sordariomycetes</taxon>
        <taxon>Xylariomycetidae</taxon>
        <taxon>Amphisphaeriales</taxon>
        <taxon>Sporocadaceae</taxon>
        <taxon>Seiridium</taxon>
    </lineage>
</organism>
<feature type="compositionally biased region" description="Polar residues" evidence="12">
    <location>
        <begin position="294"/>
        <end position="306"/>
    </location>
</feature>
<keyword evidence="15" id="KW-1185">Reference proteome</keyword>
<feature type="region of interest" description="Disordered" evidence="12">
    <location>
        <begin position="503"/>
        <end position="525"/>
    </location>
</feature>
<keyword evidence="7 11" id="KW-0548">Nucleotidyltransferase</keyword>
<comment type="similarity">
    <text evidence="3 11">Belongs to the phage and mitochondrial RNA polymerase family.</text>
</comment>
<gene>
    <name evidence="14" type="ORF">SUNI508_00696</name>
</gene>
<protein>
    <recommendedName>
        <fullName evidence="4 11">DNA-directed RNA polymerase</fullName>
        <ecNumber evidence="4 11">2.7.7.6</ecNumber>
    </recommendedName>
</protein>
<dbReference type="PANTHER" id="PTHR10102:SF0">
    <property type="entry name" value="DNA-DIRECTED RNA POLYMERASE, MITOCHONDRIAL"/>
    <property type="match status" value="1"/>
</dbReference>
<feature type="compositionally biased region" description="Low complexity" evidence="12">
    <location>
        <begin position="503"/>
        <end position="516"/>
    </location>
</feature>
<feature type="compositionally biased region" description="Basic residues" evidence="12">
    <location>
        <begin position="1069"/>
        <end position="1081"/>
    </location>
</feature>
<accession>A0ABR2V887</accession>
<evidence type="ECO:0000256" key="7">
    <source>
        <dbReference type="ARBA" id="ARBA00022695"/>
    </source>
</evidence>
<dbReference type="Gene3D" id="1.10.1320.10">
    <property type="entry name" value="DNA-directed RNA polymerase, N-terminal domain"/>
    <property type="match status" value="1"/>
</dbReference>
<evidence type="ECO:0000313" key="14">
    <source>
        <dbReference type="EMBL" id="KAK9422833.1"/>
    </source>
</evidence>
<keyword evidence="5 11" id="KW-0240">DNA-directed RNA polymerase</keyword>
<dbReference type="InterPro" id="IPR002092">
    <property type="entry name" value="DNA-dir_Rpol_phage-type"/>
</dbReference>
<sequence length="1401" mass="156350">MFVRPSAQRSLSSHRVDAFRRPRILSTSVLPRPVSRLSSHRLLVTRPDLLPWKRRIERVGHGTQHERSLATALDDNRSPHDVPFGMPVYAQSSSAPRTLAPYELRHFDPSNPIMVKQNFEPQSKLRTTTQGVPGDIDSLLSVFNACLQVDRLERASLVLKRLTEADMLPGPVLVNLHNRYLAANIEHFHSQPDIKWAESMQSWYERCIRAKGLPQTPETIAYMLKISLLSGLNGKKLERLINRYMGMVPGDAGLQVYMYSNILSDQDLAKITSLCTTHNYSPDDFILEPEESPETQSGEEMNSQGAPSLREEVLPVPQKGLGLKTLRGILSFFSDIRGSDISQLPLAEQREIQARLERDCVEAAINRWREEHQALMKMGKNTSLSTNALNSQLYDWQCALEKRIKDDIQLLAEAEAQETKSSEELDRVLIAPFLTLSTPPRLAAVTILSVLNSVAQANSDNGPTIAIAVTNLSKAVEEDIRLIRNDKHRKAKKAQRRVLRDQAAAAAAAESSSNAEPTESNQASNVVESTAYENGDYWPVVIRTKIGAMLVLALIDTVKVMVAREHPETKELISQLQPAFSKTTIFKKGKRVGMVMPNKHLTELMKREPRGDFLARHLPMLVPPEPWTKIDKGGFVEFPTSIIRIKNGEKDQQIYAEAAIKRGDLEQVCKGLDVLGRTAWKINQPVFDVMLEAWNTGDAIANFPPLNPNIPLPPEPEASEDPMERKIWISQVKKIENEKSGLHSERCFINFQMEIANAFAGQTFYFPHNLDFRGRAYPIPTYLNHMGADNARGLLRFANGKELGESGLRWLKVHLANVAGFDKASISEREAFAMENMDSIIDSATHPLDGKKWWLEAEDPWQCLAACFEVKAAMELPDPTKYVSHLPVHQDGTCNGLQHYAALGGDLWGAQQVNLEPGDRPADVYSAVADLVRASIKEDVKTDNPLAKIMDGKITRKVVKQTVMTNVYGVTFIGARAQVQKQIEAAHPQIKAETGVPPILLASYVASKIFKALASMFGGAHDIQYWLAECAGRVCRALMPEQLDNMASASGVSEEAQSGESDKASGSRSKPKSKKAAKAPRKAKLSSSELLNYWRSTIVWTTPLRLPVVQPYRKGGTRTISTALQDLNLVIPDRSDPVNRRKQLQAFPPNFIHSLDASHMLLSALECDDMGLTFAAVHDSFWTHAADVDVMNRALRDSFIRIHSEDVIQRLASEFEARYKGSLYLAKIEQNSTVEKAITAFRSKTRLTMHDEVLLERERLRLLQSTDPEEVQRGRDMTTPASIFAEHKASQLPVSAGEIDEVGLGSVPDSDEAIKSVLEEVKEEDAVTANARADPQFSIDNPAYLKDYLGLNGFEAEMVKKRTTSKGHAFFGVWLPLAFPDVPKKGDFDVKRLRGSQYFFS</sequence>
<proteinExistence type="inferred from homology"/>
<dbReference type="SMART" id="SM01311">
    <property type="entry name" value="RPOL_N"/>
    <property type="match status" value="1"/>
</dbReference>
<reference evidence="14 15" key="1">
    <citation type="journal article" date="2024" name="J. Plant Pathol.">
        <title>Sequence and assembly of the genome of Seiridium unicorne, isolate CBS 538.82, causal agent of cypress canker disease.</title>
        <authorList>
            <person name="Scali E."/>
            <person name="Rocca G.D."/>
            <person name="Danti R."/>
            <person name="Garbelotto M."/>
            <person name="Barberini S."/>
            <person name="Baroncelli R."/>
            <person name="Emiliani G."/>
        </authorList>
    </citation>
    <scope>NUCLEOTIDE SEQUENCE [LARGE SCALE GENOMIC DNA]</scope>
    <source>
        <strain evidence="14 15">BM-138-508</strain>
    </source>
</reference>
<dbReference type="InterPro" id="IPR043502">
    <property type="entry name" value="DNA/RNA_pol_sf"/>
</dbReference>
<dbReference type="Gene3D" id="1.10.150.20">
    <property type="entry name" value="5' to 3' exonuclease, C-terminal subdomain"/>
    <property type="match status" value="1"/>
</dbReference>
<dbReference type="GO" id="GO:0000428">
    <property type="term" value="C:DNA-directed RNA polymerase complex"/>
    <property type="evidence" value="ECO:0007669"/>
    <property type="project" value="UniProtKB-KW"/>
</dbReference>
<keyword evidence="8" id="KW-0496">Mitochondrion</keyword>
<comment type="function">
    <text evidence="1 11">DNA-dependent RNA polymerase catalyzes the transcription of DNA into RNA using the four ribonucleoside triphosphates as substrates.</text>
</comment>
<dbReference type="InterPro" id="IPR029262">
    <property type="entry name" value="RPOL_N"/>
</dbReference>
<dbReference type="PROSITE" id="PS00489">
    <property type="entry name" value="RNA_POL_PHAGE_2"/>
    <property type="match status" value="1"/>
</dbReference>
<evidence type="ECO:0000256" key="1">
    <source>
        <dbReference type="ARBA" id="ARBA00004026"/>
    </source>
</evidence>
<evidence type="ECO:0000259" key="13">
    <source>
        <dbReference type="SMART" id="SM01311"/>
    </source>
</evidence>
<keyword evidence="6 11" id="KW-0808">Transferase</keyword>
<evidence type="ECO:0000256" key="10">
    <source>
        <dbReference type="ARBA" id="ARBA00048552"/>
    </source>
</evidence>
<dbReference type="Gene3D" id="1.10.287.260">
    <property type="match status" value="1"/>
</dbReference>
<dbReference type="EC" id="2.7.7.6" evidence="4 11"/>
<dbReference type="InterPro" id="IPR046950">
    <property type="entry name" value="DNA-dir_Rpol_C_phage-type"/>
</dbReference>
<dbReference type="EMBL" id="JARVKF010000112">
    <property type="protein sequence ID" value="KAK9422833.1"/>
    <property type="molecule type" value="Genomic_DNA"/>
</dbReference>
<evidence type="ECO:0000256" key="6">
    <source>
        <dbReference type="ARBA" id="ARBA00022679"/>
    </source>
</evidence>
<comment type="subcellular location">
    <subcellularLocation>
        <location evidence="2">Mitochondrion</location>
    </subcellularLocation>
</comment>
<evidence type="ECO:0000256" key="3">
    <source>
        <dbReference type="ARBA" id="ARBA00009493"/>
    </source>
</evidence>
<evidence type="ECO:0000256" key="2">
    <source>
        <dbReference type="ARBA" id="ARBA00004173"/>
    </source>
</evidence>
<keyword evidence="9 11" id="KW-0804">Transcription</keyword>
<dbReference type="Pfam" id="PF14700">
    <property type="entry name" value="RPOL_N"/>
    <property type="match status" value="1"/>
</dbReference>
<dbReference type="InterPro" id="IPR024075">
    <property type="entry name" value="DNA-dir_RNA_pol_helix_hairp_sf"/>
</dbReference>
<evidence type="ECO:0000256" key="5">
    <source>
        <dbReference type="ARBA" id="ARBA00022478"/>
    </source>
</evidence>
<dbReference type="SUPFAM" id="SSF56672">
    <property type="entry name" value="DNA/RNA polymerases"/>
    <property type="match status" value="1"/>
</dbReference>
<evidence type="ECO:0000256" key="12">
    <source>
        <dbReference type="SAM" id="MobiDB-lite"/>
    </source>
</evidence>
<dbReference type="Pfam" id="PF00940">
    <property type="entry name" value="RNA_pol"/>
    <property type="match status" value="1"/>
</dbReference>
<evidence type="ECO:0000313" key="15">
    <source>
        <dbReference type="Proteomes" id="UP001408356"/>
    </source>
</evidence>
<feature type="compositionally biased region" description="Polar residues" evidence="12">
    <location>
        <begin position="1048"/>
        <end position="1059"/>
    </location>
</feature>
<dbReference type="Gene3D" id="1.10.287.280">
    <property type="match status" value="1"/>
</dbReference>
<dbReference type="InterPro" id="IPR037159">
    <property type="entry name" value="RNA_POL_N_sf"/>
</dbReference>
<feature type="domain" description="DNA-directed RNA polymerase N-terminal" evidence="13">
    <location>
        <begin position="351"/>
        <end position="677"/>
    </location>
</feature>
<evidence type="ECO:0000256" key="9">
    <source>
        <dbReference type="ARBA" id="ARBA00023163"/>
    </source>
</evidence>
<dbReference type="Proteomes" id="UP001408356">
    <property type="component" value="Unassembled WGS sequence"/>
</dbReference>
<comment type="catalytic activity">
    <reaction evidence="10 11">
        <text>RNA(n) + a ribonucleoside 5'-triphosphate = RNA(n+1) + diphosphate</text>
        <dbReference type="Rhea" id="RHEA:21248"/>
        <dbReference type="Rhea" id="RHEA-COMP:14527"/>
        <dbReference type="Rhea" id="RHEA-COMP:17342"/>
        <dbReference type="ChEBI" id="CHEBI:33019"/>
        <dbReference type="ChEBI" id="CHEBI:61557"/>
        <dbReference type="ChEBI" id="CHEBI:140395"/>
        <dbReference type="EC" id="2.7.7.6"/>
    </reaction>
</comment>
<evidence type="ECO:0000256" key="4">
    <source>
        <dbReference type="ARBA" id="ARBA00012418"/>
    </source>
</evidence>
<feature type="region of interest" description="Disordered" evidence="12">
    <location>
        <begin position="1048"/>
        <end position="1081"/>
    </location>
</feature>
<evidence type="ECO:0000256" key="8">
    <source>
        <dbReference type="ARBA" id="ARBA00023128"/>
    </source>
</evidence>
<name>A0ABR2V887_9PEZI</name>
<dbReference type="PROSITE" id="PS00900">
    <property type="entry name" value="RNA_POL_PHAGE_1"/>
    <property type="match status" value="1"/>
</dbReference>
<feature type="region of interest" description="Disordered" evidence="12">
    <location>
        <begin position="284"/>
        <end position="311"/>
    </location>
</feature>
<evidence type="ECO:0000256" key="11">
    <source>
        <dbReference type="RuleBase" id="RU003805"/>
    </source>
</evidence>